<dbReference type="SMART" id="SM00248">
    <property type="entry name" value="ANK"/>
    <property type="match status" value="2"/>
</dbReference>
<organism evidence="4 5">
    <name type="scientific">Juglans regia</name>
    <name type="common">English walnut</name>
    <dbReference type="NCBI Taxonomy" id="51240"/>
    <lineage>
        <taxon>Eukaryota</taxon>
        <taxon>Viridiplantae</taxon>
        <taxon>Streptophyta</taxon>
        <taxon>Embryophyta</taxon>
        <taxon>Tracheophyta</taxon>
        <taxon>Spermatophyta</taxon>
        <taxon>Magnoliopsida</taxon>
        <taxon>eudicotyledons</taxon>
        <taxon>Gunneridae</taxon>
        <taxon>Pentapetalae</taxon>
        <taxon>rosids</taxon>
        <taxon>fabids</taxon>
        <taxon>Fagales</taxon>
        <taxon>Juglandaceae</taxon>
        <taxon>Juglans</taxon>
    </lineage>
</organism>
<dbReference type="PROSITE" id="PS50297">
    <property type="entry name" value="ANK_REP_REGION"/>
    <property type="match status" value="2"/>
</dbReference>
<dbReference type="InterPro" id="IPR036770">
    <property type="entry name" value="Ankyrin_rpt-contain_sf"/>
</dbReference>
<evidence type="ECO:0000256" key="1">
    <source>
        <dbReference type="ARBA" id="ARBA00022737"/>
    </source>
</evidence>
<dbReference type="Proteomes" id="UP000619265">
    <property type="component" value="Unassembled WGS sequence"/>
</dbReference>
<evidence type="ECO:0000313" key="4">
    <source>
        <dbReference type="EMBL" id="KAF5482411.1"/>
    </source>
</evidence>
<reference evidence="4" key="1">
    <citation type="submission" date="2015-10" db="EMBL/GenBank/DDBJ databases">
        <authorList>
            <person name="Martinez-Garcia P.J."/>
            <person name="Crepeau M.W."/>
            <person name="Puiu D."/>
            <person name="Gonzalez-Ibeas D."/>
            <person name="Whalen J."/>
            <person name="Stevens K."/>
            <person name="Paul R."/>
            <person name="Butterfield T."/>
            <person name="Britton M."/>
            <person name="Reagan R."/>
            <person name="Chakraborty S."/>
            <person name="Walawage S.L."/>
            <person name="Vasquez-Gross H.A."/>
            <person name="Cardeno C."/>
            <person name="Famula R."/>
            <person name="Pratt K."/>
            <person name="Kuruganti S."/>
            <person name="Aradhya M.K."/>
            <person name="Leslie C.A."/>
            <person name="Dandekar A.M."/>
            <person name="Salzberg S.L."/>
            <person name="Wegrzyn J.L."/>
            <person name="Langley C.H."/>
            <person name="Neale D.B."/>
        </authorList>
    </citation>
    <scope>NUCLEOTIDE SEQUENCE</scope>
    <source>
        <tissue evidence="4">Leaves</tissue>
    </source>
</reference>
<sequence length="260" mass="29183">MGQSHSTSQQRPRAELLYDLVSIGNVVAIKALWREGTSLEWIDREGRTPLILACMNPELIHVAKTLIELGAHVNAYRPGAHAGTPLHHAVKEGLGQSVKLLLSHGANTLVRNDDFQTPLDVARVKGCANVVRALEKHVCYFSGWFREFYGPSFLEALAPKLLSGTIWVVVIPFGPSDSTRPLKMELIIYRTLQDVRPRSVIALWKVKIEKPDFHQKEPALTIVDQFTKTRYKLTSTIEGDKQQLQRLHNACLGIPQEPQK</sequence>
<evidence type="ECO:0000313" key="5">
    <source>
        <dbReference type="Proteomes" id="UP000619265"/>
    </source>
</evidence>
<reference evidence="4" key="2">
    <citation type="submission" date="2020-03" db="EMBL/GenBank/DDBJ databases">
        <title>Walnut 2.0.</title>
        <authorList>
            <person name="Marrano A."/>
            <person name="Britton M."/>
            <person name="Zimin A.V."/>
            <person name="Zaini P.A."/>
            <person name="Workman R."/>
            <person name="Puiu D."/>
            <person name="Bianco L."/>
            <person name="Allen B.J."/>
            <person name="Troggio M."/>
            <person name="Leslie C.A."/>
            <person name="Timp W."/>
            <person name="Dendekar A."/>
            <person name="Salzberg S.L."/>
            <person name="Neale D.B."/>
        </authorList>
    </citation>
    <scope>NUCLEOTIDE SEQUENCE</scope>
    <source>
        <tissue evidence="4">Leaves</tissue>
    </source>
</reference>
<dbReference type="AlphaFoldDB" id="A0A833Y361"/>
<keyword evidence="2 3" id="KW-0040">ANK repeat</keyword>
<dbReference type="SUPFAM" id="SSF48403">
    <property type="entry name" value="Ankyrin repeat"/>
    <property type="match status" value="1"/>
</dbReference>
<comment type="caution">
    <text evidence="4">The sequence shown here is derived from an EMBL/GenBank/DDBJ whole genome shotgun (WGS) entry which is preliminary data.</text>
</comment>
<feature type="repeat" description="ANK" evidence="3">
    <location>
        <begin position="45"/>
        <end position="78"/>
    </location>
</feature>
<protein>
    <recommendedName>
        <fullName evidence="6">E3 ubiquitin-protein ligase XBAT35</fullName>
    </recommendedName>
</protein>
<name>A0A833Y361_JUGRE</name>
<evidence type="ECO:0008006" key="6">
    <source>
        <dbReference type="Google" id="ProtNLM"/>
    </source>
</evidence>
<dbReference type="EMBL" id="LIHL02000001">
    <property type="protein sequence ID" value="KAF5482411.1"/>
    <property type="molecule type" value="Genomic_DNA"/>
</dbReference>
<dbReference type="Gramene" id="Jr01_32180_p1">
    <property type="protein sequence ID" value="cds.Jr01_32180_p1"/>
    <property type="gene ID" value="Jr01_32180"/>
</dbReference>
<dbReference type="PANTHER" id="PTHR24171:SF9">
    <property type="entry name" value="ANKYRIN REPEAT DOMAIN-CONTAINING PROTEIN 39"/>
    <property type="match status" value="1"/>
</dbReference>
<evidence type="ECO:0000256" key="2">
    <source>
        <dbReference type="ARBA" id="ARBA00023043"/>
    </source>
</evidence>
<dbReference type="PANTHER" id="PTHR24171">
    <property type="entry name" value="ANKYRIN REPEAT DOMAIN-CONTAINING PROTEIN 39-RELATED"/>
    <property type="match status" value="1"/>
</dbReference>
<dbReference type="PROSITE" id="PS50088">
    <property type="entry name" value="ANK_REPEAT"/>
    <property type="match status" value="2"/>
</dbReference>
<feature type="repeat" description="ANK" evidence="3">
    <location>
        <begin position="81"/>
        <end position="113"/>
    </location>
</feature>
<keyword evidence="1" id="KW-0677">Repeat</keyword>
<evidence type="ECO:0000256" key="3">
    <source>
        <dbReference type="PROSITE-ProRule" id="PRU00023"/>
    </source>
</evidence>
<dbReference type="Gene3D" id="1.25.40.20">
    <property type="entry name" value="Ankyrin repeat-containing domain"/>
    <property type="match status" value="1"/>
</dbReference>
<gene>
    <name evidence="4" type="ORF">F2P56_002985</name>
</gene>
<dbReference type="InterPro" id="IPR002110">
    <property type="entry name" value="Ankyrin_rpt"/>
</dbReference>
<proteinExistence type="predicted"/>
<dbReference type="Pfam" id="PF00023">
    <property type="entry name" value="Ank"/>
    <property type="match status" value="2"/>
</dbReference>
<accession>A0A833Y361</accession>